<keyword evidence="8 10" id="KW-0472">Membrane</keyword>
<evidence type="ECO:0000256" key="8">
    <source>
        <dbReference type="ARBA" id="ARBA00023136"/>
    </source>
</evidence>
<dbReference type="PROSITE" id="PS50893">
    <property type="entry name" value="ABC_TRANSPORTER_2"/>
    <property type="match status" value="2"/>
</dbReference>
<feature type="domain" description="ABC transmembrane type-1" evidence="12">
    <location>
        <begin position="1011"/>
        <end position="1291"/>
    </location>
</feature>
<dbReference type="PROSITE" id="PS00211">
    <property type="entry name" value="ABC_TRANSPORTER_1"/>
    <property type="match status" value="2"/>
</dbReference>
<evidence type="ECO:0000256" key="6">
    <source>
        <dbReference type="ARBA" id="ARBA00022840"/>
    </source>
</evidence>
<dbReference type="Gene3D" id="3.40.50.300">
    <property type="entry name" value="P-loop containing nucleotide triphosphate hydrolases"/>
    <property type="match status" value="2"/>
</dbReference>
<evidence type="ECO:0000256" key="9">
    <source>
        <dbReference type="SAM" id="MobiDB-lite"/>
    </source>
</evidence>
<dbReference type="GO" id="GO:0016887">
    <property type="term" value="F:ATP hydrolysis activity"/>
    <property type="evidence" value="ECO:0007669"/>
    <property type="project" value="InterPro"/>
</dbReference>
<feature type="transmembrane region" description="Helical" evidence="10">
    <location>
        <begin position="99"/>
        <end position="118"/>
    </location>
</feature>
<keyword evidence="4" id="KW-0677">Repeat</keyword>
<feature type="region of interest" description="Disordered" evidence="9">
    <location>
        <begin position="642"/>
        <end position="696"/>
    </location>
</feature>
<feature type="compositionally biased region" description="Polar residues" evidence="9">
    <location>
        <begin position="668"/>
        <end position="677"/>
    </location>
</feature>
<dbReference type="GO" id="GO:0140359">
    <property type="term" value="F:ABC-type transporter activity"/>
    <property type="evidence" value="ECO:0007669"/>
    <property type="project" value="InterPro"/>
</dbReference>
<dbReference type="InterPro" id="IPR027417">
    <property type="entry name" value="P-loop_NTPase"/>
</dbReference>
<feature type="transmembrane region" description="Helical" evidence="10">
    <location>
        <begin position="65"/>
        <end position="87"/>
    </location>
</feature>
<dbReference type="OrthoDB" id="6500128at2759"/>
<dbReference type="GO" id="GO:0005524">
    <property type="term" value="F:ATP binding"/>
    <property type="evidence" value="ECO:0007669"/>
    <property type="project" value="UniProtKB-KW"/>
</dbReference>
<dbReference type="InterPro" id="IPR003439">
    <property type="entry name" value="ABC_transporter-like_ATP-bd"/>
</dbReference>
<evidence type="ECO:0000313" key="13">
    <source>
        <dbReference type="EMBL" id="OAQ32856.1"/>
    </source>
</evidence>
<feature type="transmembrane region" description="Helical" evidence="10">
    <location>
        <begin position="444"/>
        <end position="465"/>
    </location>
</feature>
<dbReference type="CDD" id="cd03250">
    <property type="entry name" value="ABCC_MRP_domain1"/>
    <property type="match status" value="1"/>
</dbReference>
<dbReference type="CDD" id="cd18579">
    <property type="entry name" value="ABC_6TM_ABCC_D1"/>
    <property type="match status" value="1"/>
</dbReference>
<keyword evidence="6" id="KW-0067">ATP-binding</keyword>
<dbReference type="FunFam" id="1.20.1560.10:FF:000013">
    <property type="entry name" value="ABC transporter C family member 2"/>
    <property type="match status" value="1"/>
</dbReference>
<dbReference type="FunFam" id="3.40.50.300:FF:000997">
    <property type="entry name" value="Multidrug resistance-associated protein 1"/>
    <property type="match status" value="1"/>
</dbReference>
<dbReference type="InterPro" id="IPR044726">
    <property type="entry name" value="ABCC_6TM_D2"/>
</dbReference>
<dbReference type="CDD" id="cd18580">
    <property type="entry name" value="ABC_6TM_ABCC_D2"/>
    <property type="match status" value="1"/>
</dbReference>
<comment type="subcellular location">
    <subcellularLocation>
        <location evidence="1">Vacuole membrane</location>
        <topology evidence="1">Multi-pass membrane protein</topology>
    </subcellularLocation>
</comment>
<dbReference type="Pfam" id="PF24357">
    <property type="entry name" value="TMD0_ABC"/>
    <property type="match status" value="1"/>
</dbReference>
<proteinExistence type="predicted"/>
<feature type="transmembrane region" description="Helical" evidence="10">
    <location>
        <begin position="1009"/>
        <end position="1031"/>
    </location>
</feature>
<dbReference type="PANTHER" id="PTHR24223:SF443">
    <property type="entry name" value="MULTIDRUG-RESISTANCE LIKE PROTEIN 1, ISOFORM I"/>
    <property type="match status" value="1"/>
</dbReference>
<evidence type="ECO:0000256" key="2">
    <source>
        <dbReference type="ARBA" id="ARBA00022448"/>
    </source>
</evidence>
<dbReference type="Gene3D" id="1.20.1560.10">
    <property type="entry name" value="ABC transporter type 1, transmembrane domain"/>
    <property type="match status" value="2"/>
</dbReference>
<evidence type="ECO:0000256" key="4">
    <source>
        <dbReference type="ARBA" id="ARBA00022737"/>
    </source>
</evidence>
<evidence type="ECO:0000256" key="7">
    <source>
        <dbReference type="ARBA" id="ARBA00022989"/>
    </source>
</evidence>
<dbReference type="InterPro" id="IPR056227">
    <property type="entry name" value="TMD0_ABC"/>
</dbReference>
<feature type="transmembrane region" description="Helical" evidence="10">
    <location>
        <begin position="348"/>
        <end position="369"/>
    </location>
</feature>
<keyword evidence="7 10" id="KW-1133">Transmembrane helix</keyword>
<protein>
    <submittedName>
        <fullName evidence="13">p-loop containing nucleoside triphosphate hydrolase protein</fullName>
    </submittedName>
</protein>
<evidence type="ECO:0000256" key="10">
    <source>
        <dbReference type="SAM" id="Phobius"/>
    </source>
</evidence>
<feature type="transmembrane region" description="Helical" evidence="10">
    <location>
        <begin position="1238"/>
        <end position="1258"/>
    </location>
</feature>
<keyword evidence="3 10" id="KW-0812">Transmembrane</keyword>
<dbReference type="PANTHER" id="PTHR24223">
    <property type="entry name" value="ATP-BINDING CASSETTE SUB-FAMILY C"/>
    <property type="match status" value="1"/>
</dbReference>
<feature type="transmembrane region" description="Helical" evidence="10">
    <location>
        <begin position="1151"/>
        <end position="1170"/>
    </location>
</feature>
<feature type="transmembrane region" description="Helical" evidence="10">
    <location>
        <begin position="162"/>
        <end position="180"/>
    </location>
</feature>
<dbReference type="InterPro" id="IPR036640">
    <property type="entry name" value="ABC1_TM_sf"/>
</dbReference>
<dbReference type="EMBL" id="KV442023">
    <property type="protein sequence ID" value="OAQ32856.1"/>
    <property type="molecule type" value="Genomic_DNA"/>
</dbReference>
<dbReference type="STRING" id="1314771.A0A197K828"/>
<dbReference type="FunFam" id="1.20.1560.10:FF:000006">
    <property type="entry name" value="ATP-binding cassette, sub-family C (CFTR/MRP), member 9"/>
    <property type="match status" value="1"/>
</dbReference>
<organism evidence="13 14">
    <name type="scientific">Linnemannia elongata AG-77</name>
    <dbReference type="NCBI Taxonomy" id="1314771"/>
    <lineage>
        <taxon>Eukaryota</taxon>
        <taxon>Fungi</taxon>
        <taxon>Fungi incertae sedis</taxon>
        <taxon>Mucoromycota</taxon>
        <taxon>Mortierellomycotina</taxon>
        <taxon>Mortierellomycetes</taxon>
        <taxon>Mortierellales</taxon>
        <taxon>Mortierellaceae</taxon>
        <taxon>Linnemannia</taxon>
    </lineage>
</organism>
<dbReference type="InterPro" id="IPR003593">
    <property type="entry name" value="AAA+_ATPase"/>
</dbReference>
<dbReference type="CDD" id="cd03244">
    <property type="entry name" value="ABCC_MRP_domain2"/>
    <property type="match status" value="1"/>
</dbReference>
<feature type="region of interest" description="Disordered" evidence="9">
    <location>
        <begin position="1388"/>
        <end position="1438"/>
    </location>
</feature>
<dbReference type="InterPro" id="IPR011527">
    <property type="entry name" value="ABC1_TM_dom"/>
</dbReference>
<dbReference type="Pfam" id="PF00664">
    <property type="entry name" value="ABC_membrane"/>
    <property type="match status" value="2"/>
</dbReference>
<feature type="transmembrane region" description="Helical" evidence="10">
    <location>
        <begin position="1043"/>
        <end position="1070"/>
    </location>
</feature>
<dbReference type="GO" id="GO:0000329">
    <property type="term" value="C:fungal-type vacuole membrane"/>
    <property type="evidence" value="ECO:0007669"/>
    <property type="project" value="UniProtKB-ARBA"/>
</dbReference>
<dbReference type="Pfam" id="PF00005">
    <property type="entry name" value="ABC_tran"/>
    <property type="match status" value="3"/>
</dbReference>
<name>A0A197K828_9FUNG</name>
<gene>
    <name evidence="13" type="ORF">K457DRAFT_134958</name>
</gene>
<evidence type="ECO:0000256" key="3">
    <source>
        <dbReference type="ARBA" id="ARBA00022692"/>
    </source>
</evidence>
<dbReference type="FunFam" id="3.40.50.300:FF:000163">
    <property type="entry name" value="Multidrug resistance-associated protein member 4"/>
    <property type="match status" value="1"/>
</dbReference>
<dbReference type="SUPFAM" id="SSF90123">
    <property type="entry name" value="ABC transporter transmembrane region"/>
    <property type="match status" value="2"/>
</dbReference>
<feature type="domain" description="ABC transporter" evidence="11">
    <location>
        <begin position="1327"/>
        <end position="1621"/>
    </location>
</feature>
<dbReference type="SMART" id="SM00382">
    <property type="entry name" value="AAA"/>
    <property type="match status" value="2"/>
</dbReference>
<evidence type="ECO:0000259" key="12">
    <source>
        <dbReference type="PROSITE" id="PS50929"/>
    </source>
</evidence>
<dbReference type="InterPro" id="IPR017871">
    <property type="entry name" value="ABC_transporter-like_CS"/>
</dbReference>
<dbReference type="SUPFAM" id="SSF52540">
    <property type="entry name" value="P-loop containing nucleoside triphosphate hydrolases"/>
    <property type="match status" value="3"/>
</dbReference>
<reference evidence="13 14" key="1">
    <citation type="submission" date="2016-05" db="EMBL/GenBank/DDBJ databases">
        <title>Genome sequencing reveals origins of a unique bacterial endosymbiosis in the earliest lineages of terrestrial Fungi.</title>
        <authorList>
            <consortium name="DOE Joint Genome Institute"/>
            <person name="Uehling J."/>
            <person name="Gryganskyi A."/>
            <person name="Hameed K."/>
            <person name="Tschaplinski T."/>
            <person name="Misztal P."/>
            <person name="Wu S."/>
            <person name="Desiro A."/>
            <person name="Vande Pol N."/>
            <person name="Du Z.-Y."/>
            <person name="Zienkiewicz A."/>
            <person name="Zienkiewicz K."/>
            <person name="Morin E."/>
            <person name="Tisserant E."/>
            <person name="Splivallo R."/>
            <person name="Hainaut M."/>
            <person name="Henrissat B."/>
            <person name="Ohm R."/>
            <person name="Kuo A."/>
            <person name="Yan J."/>
            <person name="Lipzen A."/>
            <person name="Nolan M."/>
            <person name="Labutti K."/>
            <person name="Barry K."/>
            <person name="Goldstein A."/>
            <person name="Labbe J."/>
            <person name="Schadt C."/>
            <person name="Tuskan G."/>
            <person name="Grigoriev I."/>
            <person name="Martin F."/>
            <person name="Vilgalys R."/>
            <person name="Bonito G."/>
        </authorList>
    </citation>
    <scope>NUCLEOTIDE SEQUENCE [LARGE SCALE GENOMIC DNA]</scope>
    <source>
        <strain evidence="13 14">AG-77</strain>
    </source>
</reference>
<evidence type="ECO:0000256" key="5">
    <source>
        <dbReference type="ARBA" id="ARBA00022741"/>
    </source>
</evidence>
<feature type="transmembrane region" description="Helical" evidence="10">
    <location>
        <begin position="535"/>
        <end position="559"/>
    </location>
</feature>
<keyword evidence="5" id="KW-0547">Nucleotide-binding</keyword>
<dbReference type="InterPro" id="IPR044746">
    <property type="entry name" value="ABCC_6TM_D1"/>
</dbReference>
<feature type="domain" description="ABC transmembrane type-1" evidence="12">
    <location>
        <begin position="304"/>
        <end position="595"/>
    </location>
</feature>
<keyword evidence="2" id="KW-0813">Transport</keyword>
<feature type="compositionally biased region" description="Acidic residues" evidence="9">
    <location>
        <begin position="648"/>
        <end position="658"/>
    </location>
</feature>
<evidence type="ECO:0000259" key="11">
    <source>
        <dbReference type="PROSITE" id="PS50893"/>
    </source>
</evidence>
<feature type="transmembrane region" description="Helical" evidence="10">
    <location>
        <begin position="31"/>
        <end position="53"/>
    </location>
</feature>
<dbReference type="Proteomes" id="UP000078512">
    <property type="component" value="Unassembled WGS sequence"/>
</dbReference>
<sequence length="1634" mass="181211">MDRSSGFCGQNSEGWGPLNPDRTDFTLCFEYSTYSILSTVALLVFVVRIRYLRTACKPHQFGRTAWIYWPSQVIMSILALMLTAQTLRGEVNGTNSPDKLLGIFLTAVGWSCAVALNYNEHKFTIRSSDLLVIFFTLSIVASTILLHTLLGTGQGVQSAETRFTIAYLVLLTLGLVVETWPRGSTRVQQLSGAQAWDKANFFSRMSQHYFQPIVSLAAKQKMLLPSDVANQLPEENKTEIGYARLSVIWNSKTKRYYDKVRAAGGSTNPEAVKKIRKPSLMLAIIQAHWRSLIPIVAAKIAIPFFDYLSPAILGLFLDYIQGPSVSEPQLIVSALSSSVKPITEEKPFTYGVLLAFGIFFVRCAVSALYSDYHRRVFILCAQAKATLTSMIYRKVLVLSPDARRKSSAGAILNHMSVDAVQWEEGFESLAVWISIPFDFSICFYMLYHLLGWSFLAGVFTIVAFIPFQSWRAKVFEGLEEDRLKATDERVRLSTEILSSIKIVKLYGWEAAFKSKILEARRAELNVLKKMGALEAVMSLVFASTSTIVTFVTFATYVTLGHGVLTPKIVFVSLTLFDLLHEPVSRLAEGTAATIALVVATKRIQRFLMREEIDGNQVQHEKYDENSDTPMVEINNATLAWTSSKEPDWTDDAADDDGEDAHGEGSEDQQPLLSNQEGTAGANEDNTDTTPPKPTLRNITLSVKNKSLTAVVGRIGQGKSSLLNAIIGEMYKQEGTICVRGRIAYVPQQAFIINATVRDNIVFGNLFDQERYRRVLTACGLDPDLDLLPAGDMTEIGERGINLSGGQKQRVSLARATYDNADIYLLDDPLSAVDAHVDRHLWDNLVGPEGLLKGKTRILVTHGIHHLDLVDQIVVVKDGEIGELGRYEELVAAKKSFYQLMKEFSAKHSRKRKGSHTPVDGSTLESAVAHSITTIDDGAVDTDSVAGSDLDSDLATVEEDDTAAGAAIKANDEEYDGEEEDELIAEEIMKRGGIELRLVKTYAKASGLRTALTVAVLIILGEACTVATNVWLKYWVDRTKEELAASIGLFLGGLLAFAVLYVVVHMIYIYLAFSVARIRASELIHRDLITTILRLPMSFYDTTPLGRIINRLSGDCYSIDEHLPWKFLDLGYLLAAVTSTLAIVIFSTPAFIFVFPFIAVGFYMISDYYLWAVRSLKRFDSVSVSPIYQHFDETLNGVTTIRAMAVQERFIDENAKRTNYNANAYVSYSYCNRWVDIRLQWLSATIVLSIALFGVFGRYTVEASVLGLSMSFAMGITDCVMWLCRDFSEWQSHLIAIERVQEYTDKHTEAPELTSKVVPDLWPAQGRVVFTDYSTRYREGLDLVLKHLSFEIRPQEKIGIVGRTGAGKSSLTLALFRIVEAANSSWARASDNSGYHDRKSSGTDDNDVSGDSDEHTPLLGGTSSGPDNNTSIAGEDEEIDGGAIEIDGVDISTLGLTDLRKHLAIIPQDPTLFAGTIRDNLDPFQELTDADLWEALERAHLKDFVRSLPGGSGLGAEVAQNGENFSVGQRSLICLARALLRKSKILILDEATAAVDVETDELIQRTIREEFKDRTVLTIAHRIKTVMDSDRILVMDQGRVAEFDEPRVLLQREESVFFKLAHQAGEIAVPLSPSS</sequence>
<keyword evidence="14" id="KW-1185">Reference proteome</keyword>
<feature type="domain" description="ABC transporter" evidence="11">
    <location>
        <begin position="680"/>
        <end position="902"/>
    </location>
</feature>
<keyword evidence="13" id="KW-0378">Hydrolase</keyword>
<accession>A0A197K828</accession>
<dbReference type="InterPro" id="IPR050173">
    <property type="entry name" value="ABC_transporter_C-like"/>
</dbReference>
<feature type="transmembrane region" description="Helical" evidence="10">
    <location>
        <begin position="1126"/>
        <end position="1145"/>
    </location>
</feature>
<feature type="transmembrane region" description="Helical" evidence="10">
    <location>
        <begin position="130"/>
        <end position="150"/>
    </location>
</feature>
<dbReference type="PROSITE" id="PS50929">
    <property type="entry name" value="ABC_TM1F"/>
    <property type="match status" value="2"/>
</dbReference>
<evidence type="ECO:0000313" key="14">
    <source>
        <dbReference type="Proteomes" id="UP000078512"/>
    </source>
</evidence>
<evidence type="ECO:0000256" key="1">
    <source>
        <dbReference type="ARBA" id="ARBA00004128"/>
    </source>
</evidence>